<keyword evidence="2" id="KW-0812">Transmembrane</keyword>
<accession>A0ABW2MW84</accession>
<evidence type="ECO:0000313" key="3">
    <source>
        <dbReference type="EMBL" id="MFC7357694.1"/>
    </source>
</evidence>
<comment type="caution">
    <text evidence="3">The sequence shown here is derived from an EMBL/GenBank/DDBJ whole genome shotgun (WGS) entry which is preliminary data.</text>
</comment>
<feature type="transmembrane region" description="Helical" evidence="2">
    <location>
        <begin position="21"/>
        <end position="42"/>
    </location>
</feature>
<dbReference type="InterPro" id="IPR045749">
    <property type="entry name" value="DUF6090"/>
</dbReference>
<keyword evidence="2" id="KW-0472">Membrane</keyword>
<keyword evidence="2" id="KW-1133">Transmembrane helix</keyword>
<keyword evidence="4" id="KW-1185">Reference proteome</keyword>
<dbReference type="RefSeq" id="WP_380217540.1">
    <property type="nucleotide sequence ID" value="NZ_JBHTBN010000003.1"/>
</dbReference>
<name>A0ABW2MW84_9FLAO</name>
<sequence>MIKFFRHIRQRLLTENKFSKYLLYAIGEIILVVIGILIALQINNLNEERKQNKLETEYLVSLQEEFRSNLQELKRVKAQNAKNLRHASELSKHTGPKTPTIFDEQFSKLFWGAFINEVQYRPGTGIINEIISSGNLSIIKNRKLKKALASLDGLMLKIRFQETTEHGNQRGKIFDLADETVGLRKMEFDAFANDEIENIKFIESNLTLLQSRKFDNLLGGFISTGSYLQDNYYNQLQQQLEEIIQIIESLVNNS</sequence>
<feature type="coiled-coil region" evidence="1">
    <location>
        <begin position="37"/>
        <end position="79"/>
    </location>
</feature>
<gene>
    <name evidence="3" type="ORF">ACFQO1_08350</name>
</gene>
<dbReference type="Proteomes" id="UP001596415">
    <property type="component" value="Unassembled WGS sequence"/>
</dbReference>
<evidence type="ECO:0000256" key="1">
    <source>
        <dbReference type="SAM" id="Coils"/>
    </source>
</evidence>
<reference evidence="4" key="1">
    <citation type="journal article" date="2019" name="Int. J. Syst. Evol. Microbiol.">
        <title>The Global Catalogue of Microorganisms (GCM) 10K type strain sequencing project: providing services to taxonomists for standard genome sequencing and annotation.</title>
        <authorList>
            <consortium name="The Broad Institute Genomics Platform"/>
            <consortium name="The Broad Institute Genome Sequencing Center for Infectious Disease"/>
            <person name="Wu L."/>
            <person name="Ma J."/>
        </authorList>
    </citation>
    <scope>NUCLEOTIDE SEQUENCE [LARGE SCALE GENOMIC DNA]</scope>
    <source>
        <strain evidence="4">CGMCC 1.16306</strain>
    </source>
</reference>
<organism evidence="3 4">
    <name type="scientific">Jejudonia soesokkakensis</name>
    <dbReference type="NCBI Taxonomy" id="1323432"/>
    <lineage>
        <taxon>Bacteria</taxon>
        <taxon>Pseudomonadati</taxon>
        <taxon>Bacteroidota</taxon>
        <taxon>Flavobacteriia</taxon>
        <taxon>Flavobacteriales</taxon>
        <taxon>Flavobacteriaceae</taxon>
        <taxon>Jejudonia</taxon>
    </lineage>
</organism>
<evidence type="ECO:0000313" key="4">
    <source>
        <dbReference type="Proteomes" id="UP001596415"/>
    </source>
</evidence>
<evidence type="ECO:0000256" key="2">
    <source>
        <dbReference type="SAM" id="Phobius"/>
    </source>
</evidence>
<protein>
    <submittedName>
        <fullName evidence="3">DUF6090 family protein</fullName>
    </submittedName>
</protein>
<dbReference type="EMBL" id="JBHTBN010000003">
    <property type="protein sequence ID" value="MFC7357694.1"/>
    <property type="molecule type" value="Genomic_DNA"/>
</dbReference>
<dbReference type="Pfam" id="PF19578">
    <property type="entry name" value="DUF6090"/>
    <property type="match status" value="1"/>
</dbReference>
<keyword evidence="1" id="KW-0175">Coiled coil</keyword>
<proteinExistence type="predicted"/>